<dbReference type="Proteomes" id="UP000516235">
    <property type="component" value="Chromosome"/>
</dbReference>
<reference evidence="3 4" key="1">
    <citation type="submission" date="2020-08" db="EMBL/GenBank/DDBJ databases">
        <title>novel species in genus Corynebacterium.</title>
        <authorList>
            <person name="Zhang G."/>
        </authorList>
    </citation>
    <scope>NUCLEOTIDE SEQUENCE [LARGE SCALE GENOMIC DNA]</scope>
    <source>
        <strain evidence="2">Zg-917</strain>
        <strain evidence="3 4">zg-917</strain>
    </source>
</reference>
<keyword evidence="4" id="KW-1185">Reference proteome</keyword>
<proteinExistence type="predicted"/>
<evidence type="ECO:0000313" key="2">
    <source>
        <dbReference type="EMBL" id="QNP91346.1"/>
    </source>
</evidence>
<dbReference type="Proteomes" id="UP000642876">
    <property type="component" value="Unassembled WGS sequence"/>
</dbReference>
<evidence type="ECO:0000313" key="1">
    <source>
        <dbReference type="EMBL" id="MBC3178875.1"/>
    </source>
</evidence>
<dbReference type="EMBL" id="JACMYE010000004">
    <property type="protein sequence ID" value="MBC3178875.1"/>
    <property type="molecule type" value="Genomic_DNA"/>
</dbReference>
<sequence>MSVVLLSVALVSVAISGGWAWNTAQRLHRLHIRLDRSRDALQAALDRRCAVIAALYPDVVAQARSTETIRLRPSDLRTRLDAEEELAKAVRGSSQSDSSVPAELQDATTRVELALRFYNDAVTDTLALQSRPAVRALRLGGTAAVPRYADDHR</sequence>
<dbReference type="KEGG" id="cluj:IAU68_06550"/>
<accession>A0A7H0K230</accession>
<dbReference type="AlphaFoldDB" id="A0A7H0K230"/>
<dbReference type="EMBL" id="CP061032">
    <property type="protein sequence ID" value="QNP91346.1"/>
    <property type="molecule type" value="Genomic_DNA"/>
</dbReference>
<organism evidence="2 3">
    <name type="scientific">Corynebacterium lujinxingii</name>
    <dbReference type="NCBI Taxonomy" id="2763010"/>
    <lineage>
        <taxon>Bacteria</taxon>
        <taxon>Bacillati</taxon>
        <taxon>Actinomycetota</taxon>
        <taxon>Actinomycetes</taxon>
        <taxon>Mycobacteriales</taxon>
        <taxon>Corynebacteriaceae</taxon>
        <taxon>Corynebacterium</taxon>
    </lineage>
</organism>
<evidence type="ECO:0008006" key="5">
    <source>
        <dbReference type="Google" id="ProtNLM"/>
    </source>
</evidence>
<dbReference type="RefSeq" id="WP_171194156.1">
    <property type="nucleotide sequence ID" value="NZ_CP061032.1"/>
</dbReference>
<gene>
    <name evidence="1" type="ORF">H7348_06045</name>
    <name evidence="2" type="ORF">IAU68_06550</name>
</gene>
<name>A0A7H0K230_9CORY</name>
<protein>
    <recommendedName>
        <fullName evidence="5">NUDIX hydrolase</fullName>
    </recommendedName>
</protein>
<evidence type="ECO:0000313" key="4">
    <source>
        <dbReference type="Proteomes" id="UP000642876"/>
    </source>
</evidence>
<evidence type="ECO:0000313" key="3">
    <source>
        <dbReference type="Proteomes" id="UP000516235"/>
    </source>
</evidence>